<evidence type="ECO:0000313" key="2">
    <source>
        <dbReference type="Proteomes" id="UP000299102"/>
    </source>
</evidence>
<name>A0A4C1TG81_EUMVA</name>
<dbReference type="EMBL" id="BGZK01000057">
    <property type="protein sequence ID" value="GBP13503.1"/>
    <property type="molecule type" value="Genomic_DNA"/>
</dbReference>
<proteinExistence type="predicted"/>
<protein>
    <submittedName>
        <fullName evidence="1">Uncharacterized protein</fullName>
    </submittedName>
</protein>
<accession>A0A4C1TG81</accession>
<gene>
    <name evidence="1" type="ORF">EVAR_4247_1</name>
</gene>
<keyword evidence="2" id="KW-1185">Reference proteome</keyword>
<dbReference type="Proteomes" id="UP000299102">
    <property type="component" value="Unassembled WGS sequence"/>
</dbReference>
<sequence>MKAESTQWKCDLCVECVRVSLKDRYSNGDDKERRHRHQISPEIYLPPIPAWNIKNVRRKCRRAVETILVHSNGEERRSSRDTKLEWLPL</sequence>
<comment type="caution">
    <text evidence="1">The sequence shown here is derived from an EMBL/GenBank/DDBJ whole genome shotgun (WGS) entry which is preliminary data.</text>
</comment>
<organism evidence="1 2">
    <name type="scientific">Eumeta variegata</name>
    <name type="common">Bagworm moth</name>
    <name type="synonym">Eumeta japonica</name>
    <dbReference type="NCBI Taxonomy" id="151549"/>
    <lineage>
        <taxon>Eukaryota</taxon>
        <taxon>Metazoa</taxon>
        <taxon>Ecdysozoa</taxon>
        <taxon>Arthropoda</taxon>
        <taxon>Hexapoda</taxon>
        <taxon>Insecta</taxon>
        <taxon>Pterygota</taxon>
        <taxon>Neoptera</taxon>
        <taxon>Endopterygota</taxon>
        <taxon>Lepidoptera</taxon>
        <taxon>Glossata</taxon>
        <taxon>Ditrysia</taxon>
        <taxon>Tineoidea</taxon>
        <taxon>Psychidae</taxon>
        <taxon>Oiketicinae</taxon>
        <taxon>Eumeta</taxon>
    </lineage>
</organism>
<dbReference type="AlphaFoldDB" id="A0A4C1TG81"/>
<reference evidence="1 2" key="1">
    <citation type="journal article" date="2019" name="Commun. Biol.">
        <title>The bagworm genome reveals a unique fibroin gene that provides high tensile strength.</title>
        <authorList>
            <person name="Kono N."/>
            <person name="Nakamura H."/>
            <person name="Ohtoshi R."/>
            <person name="Tomita M."/>
            <person name="Numata K."/>
            <person name="Arakawa K."/>
        </authorList>
    </citation>
    <scope>NUCLEOTIDE SEQUENCE [LARGE SCALE GENOMIC DNA]</scope>
</reference>
<evidence type="ECO:0000313" key="1">
    <source>
        <dbReference type="EMBL" id="GBP13503.1"/>
    </source>
</evidence>